<evidence type="ECO:0000313" key="3">
    <source>
        <dbReference type="Proteomes" id="UP001333110"/>
    </source>
</evidence>
<evidence type="ECO:0000256" key="1">
    <source>
        <dbReference type="SAM" id="MobiDB-lite"/>
    </source>
</evidence>
<feature type="region of interest" description="Disordered" evidence="1">
    <location>
        <begin position="130"/>
        <end position="190"/>
    </location>
</feature>
<organism evidence="2 3">
    <name type="scientific">Mycteria americana</name>
    <name type="common">Wood stork</name>
    <dbReference type="NCBI Taxonomy" id="33587"/>
    <lineage>
        <taxon>Eukaryota</taxon>
        <taxon>Metazoa</taxon>
        <taxon>Chordata</taxon>
        <taxon>Craniata</taxon>
        <taxon>Vertebrata</taxon>
        <taxon>Euteleostomi</taxon>
        <taxon>Archelosauria</taxon>
        <taxon>Archosauria</taxon>
        <taxon>Dinosauria</taxon>
        <taxon>Saurischia</taxon>
        <taxon>Theropoda</taxon>
        <taxon>Coelurosauria</taxon>
        <taxon>Aves</taxon>
        <taxon>Neognathae</taxon>
        <taxon>Neoaves</taxon>
        <taxon>Aequornithes</taxon>
        <taxon>Ciconiiformes</taxon>
        <taxon>Ciconiidae</taxon>
        <taxon>Mycteria</taxon>
    </lineage>
</organism>
<comment type="caution">
    <text evidence="2">The sequence shown here is derived from an EMBL/GenBank/DDBJ whole genome shotgun (WGS) entry which is preliminary data.</text>
</comment>
<dbReference type="Proteomes" id="UP001333110">
    <property type="component" value="Unassembled WGS sequence"/>
</dbReference>
<reference evidence="2 3" key="1">
    <citation type="journal article" date="2023" name="J. Hered.">
        <title>Chromosome-level genome of the wood stork (Mycteria americana) provides insight into avian chromosome evolution.</title>
        <authorList>
            <person name="Flamio R. Jr."/>
            <person name="Ramstad K.M."/>
        </authorList>
    </citation>
    <scope>NUCLEOTIDE SEQUENCE [LARGE SCALE GENOMIC DNA]</scope>
    <source>
        <strain evidence="2">JAX WOST 10</strain>
    </source>
</reference>
<keyword evidence="3" id="KW-1185">Reference proteome</keyword>
<gene>
    <name evidence="2" type="ORF">QYF61_025310</name>
</gene>
<sequence>MGLPHRTVVVYIKCLRDVIAKVWNNHLLLESCCCKNRLTGRPDPNLQQTTTQGSAKMEEGALVNPRATSDGHQWTPQRSGRCHVCHHACRLPTGGKISPLARSLPRTMPINRMNSFTDQNEPVETRYILEESGHSSSEKRRSTESFAGESITEAQIAERAKNEGVCYGSRGDSPREPRQQQSTEQRTKGCQMWVMDARGEKLQKTGTGPCHAGLPSLYYERKVTSAKQAHNETLNSTAKVPSASAFHTLLVLCAVPAALGSAGEVQRCHTGGLLGTSQSRLCESETKERELGLSITSSVFAGKKATHHHLIRKVSWFIQEKRYCLLPTFLDILKLKYRLQLEATNPGNLPLEQVAQSPIQPGLEHFQGWGITAALGNLLQCLTTLTVKNFFLVSNLNLPSFSLKPSPLVYHYMPFFPAGPLQVLEGCYKVSPQPSLLQAEPPQLSQPVFIGEVLQPTDHLHGPPLDSLQQLHVLLMLGTPELDAVLQVGPHQHGAEGRITSLDLLATLLLMQPRDLALGLVELHEVQTGPPLKSVKVPPDGIPSLQCVDCTTQLGVISKLAEGALNPTVHVTNKDVKQCRSQYRPLRNATCHCSPLGH</sequence>
<dbReference type="AlphaFoldDB" id="A0AAN7RVY0"/>
<accession>A0AAN7RVY0</accession>
<name>A0AAN7RVY0_MYCAM</name>
<feature type="compositionally biased region" description="Basic and acidic residues" evidence="1">
    <location>
        <begin position="130"/>
        <end position="143"/>
    </location>
</feature>
<dbReference type="EMBL" id="JAUNZN010000007">
    <property type="protein sequence ID" value="KAK4819077.1"/>
    <property type="molecule type" value="Genomic_DNA"/>
</dbReference>
<evidence type="ECO:0000313" key="2">
    <source>
        <dbReference type="EMBL" id="KAK4819077.1"/>
    </source>
</evidence>
<protein>
    <submittedName>
        <fullName evidence="2">Uncharacterized protein</fullName>
    </submittedName>
</protein>
<proteinExistence type="predicted"/>